<keyword evidence="6" id="KW-1133">Transmembrane helix</keyword>
<dbReference type="InterPro" id="IPR043146">
    <property type="entry name" value="Penicillin_amidase_N_B-knob"/>
</dbReference>
<comment type="caution">
    <text evidence="7">The sequence shown here is derived from an EMBL/GenBank/DDBJ whole genome shotgun (WGS) entry which is preliminary data.</text>
</comment>
<keyword evidence="6" id="KW-0472">Membrane</keyword>
<keyword evidence="5" id="KW-0106">Calcium</keyword>
<dbReference type="AlphaFoldDB" id="C0GKT7"/>
<dbReference type="InterPro" id="IPR014395">
    <property type="entry name" value="Pen/GL7ACA/AHL_acylase"/>
</dbReference>
<keyword evidence="3" id="KW-0865">Zymogen</keyword>
<feature type="binding site" evidence="5">
    <location>
        <position position="337"/>
    </location>
    <ligand>
        <name>Ca(2+)</name>
        <dbReference type="ChEBI" id="CHEBI:29108"/>
    </ligand>
</feature>
<evidence type="ECO:0000256" key="6">
    <source>
        <dbReference type="SAM" id="Phobius"/>
    </source>
</evidence>
<dbReference type="OrthoDB" id="9759796at2"/>
<comment type="similarity">
    <text evidence="1">Belongs to the peptidase S45 family.</text>
</comment>
<dbReference type="SUPFAM" id="SSF56235">
    <property type="entry name" value="N-terminal nucleophile aminohydrolases (Ntn hydrolases)"/>
    <property type="match status" value="1"/>
</dbReference>
<evidence type="ECO:0000256" key="1">
    <source>
        <dbReference type="ARBA" id="ARBA00006586"/>
    </source>
</evidence>
<dbReference type="eggNOG" id="COG2366">
    <property type="taxonomic scope" value="Bacteria"/>
</dbReference>
<feature type="binding site" evidence="5">
    <location>
        <position position="340"/>
    </location>
    <ligand>
        <name>Ca(2+)</name>
        <dbReference type="ChEBI" id="CHEBI:29108"/>
    </ligand>
</feature>
<dbReference type="Gene3D" id="1.10.439.10">
    <property type="entry name" value="Penicillin Amidohydrolase, domain 1"/>
    <property type="match status" value="1"/>
</dbReference>
<keyword evidence="6" id="KW-0812">Transmembrane</keyword>
<evidence type="ECO:0000313" key="7">
    <source>
        <dbReference type="EMBL" id="EEG76056.1"/>
    </source>
</evidence>
<evidence type="ECO:0000256" key="2">
    <source>
        <dbReference type="ARBA" id="ARBA00022801"/>
    </source>
</evidence>
<keyword evidence="8" id="KW-1185">Reference proteome</keyword>
<dbReference type="EMBL" id="ACJM01000027">
    <property type="protein sequence ID" value="EEG76056.1"/>
    <property type="molecule type" value="Genomic_DNA"/>
</dbReference>
<evidence type="ECO:0000256" key="3">
    <source>
        <dbReference type="ARBA" id="ARBA00023145"/>
    </source>
</evidence>
<evidence type="ECO:0000256" key="4">
    <source>
        <dbReference type="PIRSR" id="PIRSR001227-1"/>
    </source>
</evidence>
<feature type="active site" description="Nucleophile" evidence="4">
    <location>
        <position position="264"/>
    </location>
</feature>
<dbReference type="RefSeq" id="WP_008519166.1">
    <property type="nucleotide sequence ID" value="NZ_ACJM01000027.1"/>
</dbReference>
<dbReference type="PIRSF" id="PIRSF001227">
    <property type="entry name" value="Pen_acylase"/>
    <property type="match status" value="1"/>
</dbReference>
<dbReference type="MEROPS" id="S45.003"/>
<dbReference type="Pfam" id="PF01804">
    <property type="entry name" value="Penicil_amidase"/>
    <property type="match status" value="1"/>
</dbReference>
<dbReference type="PANTHER" id="PTHR34218:SF4">
    <property type="entry name" value="ACYL-HOMOSERINE LACTONE ACYLASE QUIP"/>
    <property type="match status" value="1"/>
</dbReference>
<name>C0GKT7_DETAL</name>
<dbReference type="Proteomes" id="UP000006443">
    <property type="component" value="Unassembled WGS sequence"/>
</dbReference>
<dbReference type="CDD" id="cd03747">
    <property type="entry name" value="Ntn_PGA_like"/>
    <property type="match status" value="1"/>
</dbReference>
<reference evidence="7 8" key="1">
    <citation type="submission" date="2009-02" db="EMBL/GenBank/DDBJ databases">
        <title>Sequencing of the draft genome and assembly of Dethiobacter alkaliphilus AHT 1.</title>
        <authorList>
            <consortium name="US DOE Joint Genome Institute (JGI-PGF)"/>
            <person name="Lucas S."/>
            <person name="Copeland A."/>
            <person name="Lapidus A."/>
            <person name="Glavina del Rio T."/>
            <person name="Dalin E."/>
            <person name="Tice H."/>
            <person name="Bruce D."/>
            <person name="Goodwin L."/>
            <person name="Pitluck S."/>
            <person name="Larimer F."/>
            <person name="Land M.L."/>
            <person name="Hauser L."/>
            <person name="Muyzer G."/>
        </authorList>
    </citation>
    <scope>NUCLEOTIDE SEQUENCE [LARGE SCALE GENOMIC DNA]</scope>
    <source>
        <strain evidence="7 8">AHT 1</strain>
    </source>
</reference>
<dbReference type="InterPro" id="IPR023343">
    <property type="entry name" value="Penicillin_amidase_dom1"/>
</dbReference>
<comment type="cofactor">
    <cofactor evidence="5">
        <name>Ca(2+)</name>
        <dbReference type="ChEBI" id="CHEBI:29108"/>
    </cofactor>
    <text evidence="5">Binds 1 Ca(2+) ion per dimer.</text>
</comment>
<dbReference type="GO" id="GO:0017000">
    <property type="term" value="P:antibiotic biosynthetic process"/>
    <property type="evidence" value="ECO:0007669"/>
    <property type="project" value="InterPro"/>
</dbReference>
<keyword evidence="2" id="KW-0378">Hydrolase</keyword>
<evidence type="ECO:0000313" key="8">
    <source>
        <dbReference type="Proteomes" id="UP000006443"/>
    </source>
</evidence>
<keyword evidence="5" id="KW-0479">Metal-binding</keyword>
<organism evidence="7 8">
    <name type="scientific">Dethiobacter alkaliphilus AHT 1</name>
    <dbReference type="NCBI Taxonomy" id="555088"/>
    <lineage>
        <taxon>Bacteria</taxon>
        <taxon>Bacillati</taxon>
        <taxon>Bacillota</taxon>
        <taxon>Dethiobacteria</taxon>
        <taxon>Dethiobacterales</taxon>
        <taxon>Dethiobacteraceae</taxon>
        <taxon>Dethiobacter</taxon>
    </lineage>
</organism>
<dbReference type="Gene3D" id="3.60.20.10">
    <property type="entry name" value="Glutamine Phosphoribosylpyrophosphate, subunit 1, domain 1"/>
    <property type="match status" value="1"/>
</dbReference>
<sequence length="806" mass="90686">MRGTASVKVRHPLMKRRWVRVVLWIFGILVFLLVSALVGGYWFISRSHPVLEGTGTMPQLQQEVTVLRDERGVAQINAGTLEDLFFIQGYVMAQDRLFQMDMTRRLAGGRLSEVIGEDTLEVDRFYRTFGMHRATAAVVEKFDAEASIMVESYAAGVNAYIEEAFAAGRQPVEFRILGYDPDPWTAEDSVIVAKYMGYTLSGDHRNELMNYRVARALGEHAQLIFPDYMIADFPLIYELSEVSPFSDEELEELAAFAPAEFQGSNNWAISGEHAESGFPLVANDPHLAFGIPNVWYQTHLNLEGDFNSIGVTVPGVPGVVLGHNGYMAWGVTAMSVDQEDLYLEQFNPENPQLYLFDGKWEEATVIEEEIYVDGVEEPYIEVVEITRNGPIINKVIDEGPYQAISLRWTGLEPGEEFNGILKLSRSTNMEEFIEGMEGFVTPALSWVFADREGNIGYRGQALLPVRQNSTGVLPVPGWDPAYQWDGFIPGDELPQIYNPERGYIMTANNRPAGEDYPYEIGKFFFPYRAERLDELIQGQIASGDAFTLEQMKEMQLDILNTQARALAPVLTDAVVRAADEQPLSAIEQDALNLLQGWDYVEDAASAETLVWHQWYNLLGSALFEEMLGFPWNNFLVIHHVLVEADQDPGNVLFAFLPQGYHLSLDEVARQTFAEAIEEVIAIQGNNPDRWEWGKWHRLTVRHPIGSVWPLNYLFNVGEWGLGGSGNTPKALFADETGQILGGGGWRFVSDLSSVEESYDIIMPGQSGQVFSPHYKDQIEGWVQGELYPMIYEKEGSQNVKRKVFTP</sequence>
<dbReference type="Gene3D" id="2.30.120.10">
    <property type="match status" value="1"/>
</dbReference>
<proteinExistence type="inferred from homology"/>
<feature type="transmembrane region" description="Helical" evidence="6">
    <location>
        <begin position="21"/>
        <end position="44"/>
    </location>
</feature>
<protein>
    <submittedName>
        <fullName evidence="7">Peptidase S45 penicillin amidase</fullName>
    </submittedName>
</protein>
<dbReference type="PANTHER" id="PTHR34218">
    <property type="entry name" value="PEPTIDASE S45 PENICILLIN AMIDASE"/>
    <property type="match status" value="1"/>
</dbReference>
<dbReference type="GO" id="GO:0046872">
    <property type="term" value="F:metal ion binding"/>
    <property type="evidence" value="ECO:0007669"/>
    <property type="project" value="UniProtKB-KW"/>
</dbReference>
<gene>
    <name evidence="7" type="ORF">DealDRAFT_3096</name>
</gene>
<dbReference type="InterPro" id="IPR029055">
    <property type="entry name" value="Ntn_hydrolases_N"/>
</dbReference>
<dbReference type="STRING" id="555088.DealDRAFT_3096"/>
<dbReference type="InterPro" id="IPR043147">
    <property type="entry name" value="Penicillin_amidase_A-knob"/>
</dbReference>
<evidence type="ECO:0000256" key="5">
    <source>
        <dbReference type="PIRSR" id="PIRSR001227-2"/>
    </source>
</evidence>
<feature type="binding site" evidence="5">
    <location>
        <position position="207"/>
    </location>
    <ligand>
        <name>Ca(2+)</name>
        <dbReference type="ChEBI" id="CHEBI:29108"/>
    </ligand>
</feature>
<dbReference type="GO" id="GO:0016811">
    <property type="term" value="F:hydrolase activity, acting on carbon-nitrogen (but not peptide) bonds, in linear amides"/>
    <property type="evidence" value="ECO:0007669"/>
    <property type="project" value="InterPro"/>
</dbReference>
<dbReference type="InterPro" id="IPR002692">
    <property type="entry name" value="S45"/>
</dbReference>
<dbReference type="Gene3D" id="1.10.1400.10">
    <property type="match status" value="1"/>
</dbReference>
<accession>C0GKT7</accession>